<dbReference type="GO" id="GO:0003678">
    <property type="term" value="F:DNA helicase activity"/>
    <property type="evidence" value="ECO:0007669"/>
    <property type="project" value="UniProtKB-EC"/>
</dbReference>
<comment type="caution">
    <text evidence="1">The sequence shown here is derived from an EMBL/GenBank/DDBJ whole genome shotgun (WGS) entry which is preliminary data.</text>
</comment>
<dbReference type="SUPFAM" id="SSF52540">
    <property type="entry name" value="P-loop containing nucleoside triphosphate hydrolases"/>
    <property type="match status" value="1"/>
</dbReference>
<keyword evidence="1" id="KW-0378">Hydrolase</keyword>
<keyword evidence="2" id="KW-1185">Reference proteome</keyword>
<organism evidence="1 2">
    <name type="scientific">Mytilus edulis</name>
    <name type="common">Blue mussel</name>
    <dbReference type="NCBI Taxonomy" id="6550"/>
    <lineage>
        <taxon>Eukaryota</taxon>
        <taxon>Metazoa</taxon>
        <taxon>Spiralia</taxon>
        <taxon>Lophotrochozoa</taxon>
        <taxon>Mollusca</taxon>
        <taxon>Bivalvia</taxon>
        <taxon>Autobranchia</taxon>
        <taxon>Pteriomorphia</taxon>
        <taxon>Mytilida</taxon>
        <taxon>Mytiloidea</taxon>
        <taxon>Mytilidae</taxon>
        <taxon>Mytilinae</taxon>
        <taxon>Mytilus</taxon>
    </lineage>
</organism>
<dbReference type="OrthoDB" id="6097007at2759"/>
<name>A0A8S3V4D3_MYTED</name>
<dbReference type="AlphaFoldDB" id="A0A8S3V4D3"/>
<dbReference type="EC" id="3.6.4.12" evidence="1"/>
<dbReference type="Proteomes" id="UP000683360">
    <property type="component" value="Unassembled WGS sequence"/>
</dbReference>
<dbReference type="InterPro" id="IPR027417">
    <property type="entry name" value="P-loop_NTPase"/>
</dbReference>
<gene>
    <name evidence="1" type="ORF">MEDL_60819</name>
</gene>
<dbReference type="Gene3D" id="3.40.50.300">
    <property type="entry name" value="P-loop containing nucleotide triphosphate hydrolases"/>
    <property type="match status" value="1"/>
</dbReference>
<dbReference type="EMBL" id="CAJPWZ010002958">
    <property type="protein sequence ID" value="CAG2249021.1"/>
    <property type="molecule type" value="Genomic_DNA"/>
</dbReference>
<accession>A0A8S3V4D3</accession>
<evidence type="ECO:0000313" key="1">
    <source>
        <dbReference type="EMBL" id="CAG2249021.1"/>
    </source>
</evidence>
<proteinExistence type="predicted"/>
<reference evidence="1" key="1">
    <citation type="submission" date="2021-03" db="EMBL/GenBank/DDBJ databases">
        <authorList>
            <person name="Bekaert M."/>
        </authorList>
    </citation>
    <scope>NUCLEOTIDE SEQUENCE</scope>
</reference>
<evidence type="ECO:0000313" key="2">
    <source>
        <dbReference type="Proteomes" id="UP000683360"/>
    </source>
</evidence>
<dbReference type="GO" id="GO:0016787">
    <property type="term" value="F:hydrolase activity"/>
    <property type="evidence" value="ECO:0007669"/>
    <property type="project" value="UniProtKB-KW"/>
</dbReference>
<protein>
    <submittedName>
        <fullName evidence="1">RecQ</fullName>
        <ecNumber evidence="1">3.6.4.12</ecNumber>
    </submittedName>
</protein>
<sequence length="199" mass="21888">MSSASIDDVSGVLQRMNSVMTTQYSSLKNKQTAAITECQKRNDVLVVLPTGYGKTVIIQANADLVSCAVKLLFYFYLSVLLHENLCLQALPFLTAENACVVIINGLTSIIQEQKTRFGDKAIVIDDEIIKYLEDLPTPNSKNQQLFDIHDWGLGIKLTLTLVNVTPRICPDTLGIDNNCSCKYVLSTVALTVVAMIITD</sequence>